<dbReference type="InterPro" id="IPR036397">
    <property type="entry name" value="RNaseH_sf"/>
</dbReference>
<dbReference type="GO" id="GO:0004190">
    <property type="term" value="F:aspartic-type endopeptidase activity"/>
    <property type="evidence" value="ECO:0007669"/>
    <property type="project" value="UniProtKB-KW"/>
</dbReference>
<dbReference type="Proteomes" id="UP001374535">
    <property type="component" value="Chromosome 6"/>
</dbReference>
<dbReference type="InterPro" id="IPR043502">
    <property type="entry name" value="DNA/RNA_pol_sf"/>
</dbReference>
<dbReference type="GO" id="GO:0046872">
    <property type="term" value="F:metal ion binding"/>
    <property type="evidence" value="ECO:0007669"/>
    <property type="project" value="UniProtKB-KW"/>
</dbReference>
<keyword evidence="4" id="KW-0378">Hydrolase</keyword>
<dbReference type="PROSITE" id="PS50994">
    <property type="entry name" value="INTEGRASE"/>
    <property type="match status" value="1"/>
</dbReference>
<keyword evidence="8" id="KW-1185">Reference proteome</keyword>
<keyword evidence="1" id="KW-0645">Protease</keyword>
<gene>
    <name evidence="7" type="ORF">V8G54_019822</name>
</gene>
<evidence type="ECO:0000256" key="1">
    <source>
        <dbReference type="ARBA" id="ARBA00022670"/>
    </source>
</evidence>
<dbReference type="SUPFAM" id="SSF53098">
    <property type="entry name" value="Ribonuclease H-like"/>
    <property type="match status" value="1"/>
</dbReference>
<evidence type="ECO:0000256" key="3">
    <source>
        <dbReference type="ARBA" id="ARBA00022750"/>
    </source>
</evidence>
<accession>A0AAQ3NBH9</accession>
<evidence type="ECO:0000313" key="8">
    <source>
        <dbReference type="Proteomes" id="UP001374535"/>
    </source>
</evidence>
<dbReference type="InterPro" id="IPR039537">
    <property type="entry name" value="Retrotran_Ty1/copia-like"/>
</dbReference>
<dbReference type="GO" id="GO:0015074">
    <property type="term" value="P:DNA integration"/>
    <property type="evidence" value="ECO:0007669"/>
    <property type="project" value="InterPro"/>
</dbReference>
<dbReference type="PANTHER" id="PTHR42648">
    <property type="entry name" value="TRANSPOSASE, PUTATIVE-RELATED"/>
    <property type="match status" value="1"/>
</dbReference>
<organism evidence="7 8">
    <name type="scientific">Vigna mungo</name>
    <name type="common">Black gram</name>
    <name type="synonym">Phaseolus mungo</name>
    <dbReference type="NCBI Taxonomy" id="3915"/>
    <lineage>
        <taxon>Eukaryota</taxon>
        <taxon>Viridiplantae</taxon>
        <taxon>Streptophyta</taxon>
        <taxon>Embryophyta</taxon>
        <taxon>Tracheophyta</taxon>
        <taxon>Spermatophyta</taxon>
        <taxon>Magnoliopsida</taxon>
        <taxon>eudicotyledons</taxon>
        <taxon>Gunneridae</taxon>
        <taxon>Pentapetalae</taxon>
        <taxon>rosids</taxon>
        <taxon>fabids</taxon>
        <taxon>Fabales</taxon>
        <taxon>Fabaceae</taxon>
        <taxon>Papilionoideae</taxon>
        <taxon>50 kb inversion clade</taxon>
        <taxon>NPAAA clade</taxon>
        <taxon>indigoferoid/millettioid clade</taxon>
        <taxon>Phaseoleae</taxon>
        <taxon>Vigna</taxon>
    </lineage>
</organism>
<feature type="domain" description="Integrase catalytic" evidence="6">
    <location>
        <begin position="81"/>
        <end position="287"/>
    </location>
</feature>
<dbReference type="Pfam" id="PF22936">
    <property type="entry name" value="Pol_BBD"/>
    <property type="match status" value="1"/>
</dbReference>
<dbReference type="Gene3D" id="3.30.420.10">
    <property type="entry name" value="Ribonuclease H-like superfamily/Ribonuclease H"/>
    <property type="match status" value="1"/>
</dbReference>
<protein>
    <recommendedName>
        <fullName evidence="6">Integrase catalytic domain-containing protein</fullName>
    </recommendedName>
</protein>
<dbReference type="InterPro" id="IPR013103">
    <property type="entry name" value="RVT_2"/>
</dbReference>
<dbReference type="EMBL" id="CP144695">
    <property type="protein sequence ID" value="WVZ06476.1"/>
    <property type="molecule type" value="Genomic_DNA"/>
</dbReference>
<dbReference type="SUPFAM" id="SSF56672">
    <property type="entry name" value="DNA/RNA polymerases"/>
    <property type="match status" value="1"/>
</dbReference>
<dbReference type="GO" id="GO:0003676">
    <property type="term" value="F:nucleic acid binding"/>
    <property type="evidence" value="ECO:0007669"/>
    <property type="project" value="InterPro"/>
</dbReference>
<keyword evidence="3" id="KW-0064">Aspartyl protease</keyword>
<dbReference type="PANTHER" id="PTHR42648:SF18">
    <property type="entry name" value="RETROTRANSPOSON, UNCLASSIFIED-LIKE PROTEIN"/>
    <property type="match status" value="1"/>
</dbReference>
<feature type="region of interest" description="Disordered" evidence="5">
    <location>
        <begin position="376"/>
        <end position="399"/>
    </location>
</feature>
<dbReference type="AlphaFoldDB" id="A0AAQ3NBH9"/>
<dbReference type="GO" id="GO:0006508">
    <property type="term" value="P:proteolysis"/>
    <property type="evidence" value="ECO:0007669"/>
    <property type="project" value="UniProtKB-KW"/>
</dbReference>
<evidence type="ECO:0000259" key="6">
    <source>
        <dbReference type="PROSITE" id="PS50994"/>
    </source>
</evidence>
<dbReference type="InterPro" id="IPR001584">
    <property type="entry name" value="Integrase_cat-core"/>
</dbReference>
<evidence type="ECO:0000313" key="7">
    <source>
        <dbReference type="EMBL" id="WVZ06476.1"/>
    </source>
</evidence>
<keyword evidence="2" id="KW-0479">Metal-binding</keyword>
<evidence type="ECO:0000256" key="2">
    <source>
        <dbReference type="ARBA" id="ARBA00022723"/>
    </source>
</evidence>
<name>A0AAQ3NBH9_VIGMU</name>
<dbReference type="Pfam" id="PF07727">
    <property type="entry name" value="RVT_2"/>
    <property type="match status" value="1"/>
</dbReference>
<dbReference type="InterPro" id="IPR054722">
    <property type="entry name" value="PolX-like_BBD"/>
</dbReference>
<evidence type="ECO:0000256" key="5">
    <source>
        <dbReference type="SAM" id="MobiDB-lite"/>
    </source>
</evidence>
<dbReference type="InterPro" id="IPR012337">
    <property type="entry name" value="RNaseH-like_sf"/>
</dbReference>
<reference evidence="7 8" key="1">
    <citation type="journal article" date="2023" name="Life. Sci Alliance">
        <title>Evolutionary insights into 3D genome organization and epigenetic landscape of Vigna mungo.</title>
        <authorList>
            <person name="Junaid A."/>
            <person name="Singh B."/>
            <person name="Bhatia S."/>
        </authorList>
    </citation>
    <scope>NUCLEOTIDE SEQUENCE [LARGE SCALE GENOMIC DNA]</scope>
    <source>
        <strain evidence="7">Urdbean</strain>
    </source>
</reference>
<sequence>MITSEAVEEDYEVLSLPTNPTMKMDEFETVKEYFDKLLKIANKAQEQRRLVRSERSIEGALDVKDSSIVGEEEEQLFVATCLAIPNSSEKWLIDSGCTDHMTFDRDLFKKLDTSLISKVKIGNGEYIAVKGKGTVAIESVSGFKVIFESDKCLIKVTNDNKVFNVQMKGKNFALGPMKEEQTTFSATNVHTEVWHKRLEYTSYQFNYFCEEAGIEHQLTTPYTPQQNGVSERKNRTIMEMARCLMFEKHLPKESWAEVAHTATFLLNRLPTKAVIKKTPYEAWIKRDKLDKKQKLGFLSEQVVEFPDQVSKSQPDTNELIDDIPVKGIRLITEAILVEENKQELKGTCFGTIKDQFEANTHVGRVWSKQICKKREKDAVQKNQARAPQKGAERPQRGLRRHSIRKFTAEGAERPLPRIFTLKMTLGRPGRGLGTTFADVSKWRDWERPLEAIWGVGKLSHSSLGLQASPMKEDGSQIGDGDAKGRRKWSIEQLPRTLGKTLHLLFDFWEVEEDSKCIATIKEELLMIEKNETWKLVRRPTNRKVISVKWIFRTKLNPDGSINKHKAKLVVKAYPQIFGVDFSNTFAPVARLDTIRLMLAIAAQKGWKVYQLDVRSAFLNCLLEEEIYVEKPEGFTENEELVRKFKEDIKQIFEMTDFGKIAYFLGMEINQKNGEKEKLSTKDEIEPVDETFYRSLVGCLMYLTTTRPDILHFVSLLSRFTNCATGTHLILESNFVQVKIIHSKDILAVTREVHMMI</sequence>
<evidence type="ECO:0000256" key="4">
    <source>
        <dbReference type="ARBA" id="ARBA00022801"/>
    </source>
</evidence>
<proteinExistence type="predicted"/>